<sequence length="196" mass="23696">MLTNYSSSNNKVKLWTRQHKQVLKELEENGIYHAKKEYITEKMDDISEYYLKLYDWYVKEAEKIVPRPDEIIKYPIWLSTSSETMLQPTEDTIVLELEVPREYVVITDFERWGYVVNYWYVPLDKEDEKKHNEELKRYGIRDESALYMSHKGNFYPLLRNKIIKSWNRIFDSNLPTSGITQATLWEIKKEWIVNIL</sequence>
<dbReference type="EMBL" id="CP017603">
    <property type="protein sequence ID" value="AOY78149.1"/>
    <property type="molecule type" value="Genomic_DNA"/>
</dbReference>
<keyword evidence="3" id="KW-1185">Reference proteome</keyword>
<evidence type="ECO:0000313" key="1">
    <source>
        <dbReference type="EMBL" id="AOY78149.1"/>
    </source>
</evidence>
<reference evidence="1 3" key="1">
    <citation type="submission" date="2016-10" db="EMBL/GenBank/DDBJ databases">
        <title>Complete Genome Sequence of Acetogen Clostridium formicoaceticum ATCC 27076.</title>
        <authorList>
            <person name="Bao T."/>
            <person name="Cheng C."/>
            <person name="Zhao J."/>
            <person name="Yang S.-T."/>
            <person name="Wang J."/>
            <person name="Wang M."/>
        </authorList>
    </citation>
    <scope>NUCLEOTIDE SEQUENCE [LARGE SCALE GENOMIC DNA]</scope>
    <source>
        <strain evidence="1 3">ATCC 27076</strain>
    </source>
</reference>
<dbReference type="AlphaFoldDB" id="A0AAC9RNE4"/>
<gene>
    <name evidence="1" type="ORF">BJL90_21160</name>
    <name evidence="2" type="ORF">CLFO_32080</name>
</gene>
<evidence type="ECO:0000313" key="2">
    <source>
        <dbReference type="EMBL" id="ARE88802.1"/>
    </source>
</evidence>
<proteinExistence type="predicted"/>
<accession>A0AAC9RNE4</accession>
<dbReference type="Proteomes" id="UP000192478">
    <property type="component" value="Chromosome"/>
</dbReference>
<dbReference type="Pfam" id="PF12952">
    <property type="entry name" value="DUF3841"/>
    <property type="match status" value="1"/>
</dbReference>
<evidence type="ECO:0000313" key="3">
    <source>
        <dbReference type="Proteomes" id="UP000177894"/>
    </source>
</evidence>
<evidence type="ECO:0008006" key="5">
    <source>
        <dbReference type="Google" id="ProtNLM"/>
    </source>
</evidence>
<reference evidence="2 4" key="2">
    <citation type="submission" date="2017-03" db="EMBL/GenBank/DDBJ databases">
        <title>Complete sequence of Clostridium formicaceticum DSM 92.</title>
        <authorList>
            <person name="Poehlein A."/>
            <person name="Karl M."/>
            <person name="Bengelsdorf F.R."/>
            <person name="Duerre P."/>
            <person name="Daniel R."/>
        </authorList>
    </citation>
    <scope>NUCLEOTIDE SEQUENCE [LARGE SCALE GENOMIC DNA]</scope>
    <source>
        <strain evidence="2 4">DSM 92</strain>
    </source>
</reference>
<evidence type="ECO:0000313" key="4">
    <source>
        <dbReference type="Proteomes" id="UP000192478"/>
    </source>
</evidence>
<dbReference type="KEGG" id="cfm:BJL90_21160"/>
<protein>
    <recommendedName>
        <fullName evidence="5">DUF3841 domain-containing protein</fullName>
    </recommendedName>
</protein>
<name>A0AAC9RNE4_9CLOT</name>
<dbReference type="EMBL" id="CP020559">
    <property type="protein sequence ID" value="ARE88802.1"/>
    <property type="molecule type" value="Genomic_DNA"/>
</dbReference>
<organism evidence="2 4">
    <name type="scientific">Clostridium formicaceticum</name>
    <dbReference type="NCBI Taxonomy" id="1497"/>
    <lineage>
        <taxon>Bacteria</taxon>
        <taxon>Bacillati</taxon>
        <taxon>Bacillota</taxon>
        <taxon>Clostridia</taxon>
        <taxon>Eubacteriales</taxon>
        <taxon>Clostridiaceae</taxon>
        <taxon>Clostridium</taxon>
    </lineage>
</organism>
<dbReference type="Proteomes" id="UP000177894">
    <property type="component" value="Chromosome"/>
</dbReference>
<dbReference type="RefSeq" id="WP_070972812.1">
    <property type="nucleotide sequence ID" value="NZ_CP017603.1"/>
</dbReference>
<dbReference type="InterPro" id="IPR024211">
    <property type="entry name" value="DUF3841"/>
</dbReference>